<feature type="domain" description="PB1" evidence="12">
    <location>
        <begin position="120"/>
        <end position="216"/>
    </location>
</feature>
<dbReference type="InterPro" id="IPR053793">
    <property type="entry name" value="PB1-like"/>
</dbReference>
<comment type="subunit">
    <text evidence="4 10">Homodimers and heterodimers.</text>
</comment>
<feature type="region of interest" description="Disordered" evidence="11">
    <location>
        <begin position="1"/>
        <end position="43"/>
    </location>
</feature>
<feature type="non-terminal residue" evidence="13">
    <location>
        <position position="1"/>
    </location>
</feature>
<evidence type="ECO:0000256" key="11">
    <source>
        <dbReference type="SAM" id="MobiDB-lite"/>
    </source>
</evidence>
<feature type="compositionally biased region" description="Polar residues" evidence="11">
    <location>
        <begin position="94"/>
        <end position="105"/>
    </location>
</feature>
<keyword evidence="9 10" id="KW-0927">Auxin signaling pathway</keyword>
<dbReference type="GO" id="GO:0009734">
    <property type="term" value="P:auxin-activated signaling pathway"/>
    <property type="evidence" value="ECO:0007669"/>
    <property type="project" value="UniProtKB-UniRule"/>
</dbReference>
<dbReference type="Gene3D" id="3.10.20.90">
    <property type="entry name" value="Phosphatidylinositol 3-kinase Catalytic Subunit, Chain A, domain 1"/>
    <property type="match status" value="1"/>
</dbReference>
<sequence>SSSSSSSASSSPSPGGGDGGGGGGRGSIGVSGTKRSADPVAPEIRCRLPTQVVGWPPIRAYRINSLMNHSKNNSDDDEDSDDGHQKKAICPSANVHSNGIKQNATGKKHEKQGPVGVGGSLFVKVNMDGMPIGRKVDLNAHRSYETLALALDDMFQKPGALSNPIKSVRISKLLDGCSEFVLTYEDKDGDWLLAGDVPWGMFLNTVKRLRIMRTSDANGLSRCQDFQVCLRNNPMQHVQK</sequence>
<feature type="region of interest" description="Disordered" evidence="11">
    <location>
        <begin position="69"/>
        <end position="115"/>
    </location>
</feature>
<dbReference type="GO" id="GO:0006355">
    <property type="term" value="P:regulation of DNA-templated transcription"/>
    <property type="evidence" value="ECO:0007669"/>
    <property type="project" value="InterPro"/>
</dbReference>
<evidence type="ECO:0000313" key="13">
    <source>
        <dbReference type="EMBL" id="JAT54351.1"/>
    </source>
</evidence>
<evidence type="ECO:0000256" key="2">
    <source>
        <dbReference type="ARBA" id="ARBA00004123"/>
    </source>
</evidence>
<dbReference type="Pfam" id="PF02309">
    <property type="entry name" value="AUX_IAA"/>
    <property type="match status" value="1"/>
</dbReference>
<name>A0A1D1YI86_9ARAE</name>
<accession>A0A1D1YI86</accession>
<evidence type="ECO:0000259" key="12">
    <source>
        <dbReference type="PROSITE" id="PS51745"/>
    </source>
</evidence>
<evidence type="ECO:0000256" key="10">
    <source>
        <dbReference type="RuleBase" id="RU004549"/>
    </source>
</evidence>
<evidence type="ECO:0000256" key="8">
    <source>
        <dbReference type="ARBA" id="ARBA00023242"/>
    </source>
</evidence>
<dbReference type="PANTHER" id="PTHR31734:SF6">
    <property type="entry name" value="AUXIN-RESPONSIVE PROTEIN IAA11"/>
    <property type="match status" value="1"/>
</dbReference>
<dbReference type="EMBL" id="GDJX01013585">
    <property type="protein sequence ID" value="JAT54351.1"/>
    <property type="molecule type" value="Transcribed_RNA"/>
</dbReference>
<keyword evidence="5 10" id="KW-0678">Repressor</keyword>
<evidence type="ECO:0000256" key="1">
    <source>
        <dbReference type="ARBA" id="ARBA00002159"/>
    </source>
</evidence>
<evidence type="ECO:0000256" key="3">
    <source>
        <dbReference type="ARBA" id="ARBA00006728"/>
    </source>
</evidence>
<comment type="similarity">
    <text evidence="3 10">Belongs to the Aux/IAA family.</text>
</comment>
<organism evidence="13">
    <name type="scientific">Anthurium amnicola</name>
    <dbReference type="NCBI Taxonomy" id="1678845"/>
    <lineage>
        <taxon>Eukaryota</taxon>
        <taxon>Viridiplantae</taxon>
        <taxon>Streptophyta</taxon>
        <taxon>Embryophyta</taxon>
        <taxon>Tracheophyta</taxon>
        <taxon>Spermatophyta</taxon>
        <taxon>Magnoliopsida</taxon>
        <taxon>Liliopsida</taxon>
        <taxon>Araceae</taxon>
        <taxon>Pothoideae</taxon>
        <taxon>Potheae</taxon>
        <taxon>Anthurium</taxon>
    </lineage>
</organism>
<dbReference type="PANTHER" id="PTHR31734">
    <property type="entry name" value="AUXIN-RESPONSIVE PROTEIN IAA17"/>
    <property type="match status" value="1"/>
</dbReference>
<evidence type="ECO:0000256" key="6">
    <source>
        <dbReference type="ARBA" id="ARBA00023015"/>
    </source>
</evidence>
<dbReference type="SUPFAM" id="SSF54277">
    <property type="entry name" value="CAD &amp; PB1 domains"/>
    <property type="match status" value="1"/>
</dbReference>
<feature type="compositionally biased region" description="Low complexity" evidence="11">
    <location>
        <begin position="1"/>
        <end position="13"/>
    </location>
</feature>
<reference evidence="13" key="1">
    <citation type="submission" date="2015-07" db="EMBL/GenBank/DDBJ databases">
        <title>Transcriptome Assembly of Anthurium amnicola.</title>
        <authorList>
            <person name="Suzuki J."/>
        </authorList>
    </citation>
    <scope>NUCLEOTIDE SEQUENCE</scope>
</reference>
<evidence type="ECO:0000256" key="4">
    <source>
        <dbReference type="ARBA" id="ARBA00011726"/>
    </source>
</evidence>
<evidence type="ECO:0000256" key="5">
    <source>
        <dbReference type="ARBA" id="ARBA00022491"/>
    </source>
</evidence>
<keyword evidence="8 10" id="KW-0539">Nucleus</keyword>
<keyword evidence="6 10" id="KW-0805">Transcription regulation</keyword>
<evidence type="ECO:0000256" key="7">
    <source>
        <dbReference type="ARBA" id="ARBA00023163"/>
    </source>
</evidence>
<protein>
    <recommendedName>
        <fullName evidence="10">Auxin-responsive protein</fullName>
    </recommendedName>
</protein>
<proteinExistence type="inferred from homology"/>
<gene>
    <name evidence="13" type="primary">IAA13</name>
    <name evidence="13" type="ORF">g.33057</name>
</gene>
<comment type="function">
    <text evidence="1 10">Aux/IAA proteins are short-lived transcriptional factors that function as repressors of early auxin response genes at low auxin concentrations.</text>
</comment>
<dbReference type="GO" id="GO:0005634">
    <property type="term" value="C:nucleus"/>
    <property type="evidence" value="ECO:0007669"/>
    <property type="project" value="UniProtKB-SubCell"/>
</dbReference>
<keyword evidence="7 10" id="KW-0804">Transcription</keyword>
<dbReference type="InterPro" id="IPR033389">
    <property type="entry name" value="AUX/IAA_dom"/>
</dbReference>
<dbReference type="AlphaFoldDB" id="A0A1D1YI86"/>
<dbReference type="InterPro" id="IPR003311">
    <property type="entry name" value="AUX_IAA"/>
</dbReference>
<comment type="subcellular location">
    <subcellularLocation>
        <location evidence="2 10">Nucleus</location>
    </subcellularLocation>
</comment>
<feature type="compositionally biased region" description="Gly residues" evidence="11">
    <location>
        <begin position="14"/>
        <end position="29"/>
    </location>
</feature>
<dbReference type="PROSITE" id="PS51745">
    <property type="entry name" value="PB1"/>
    <property type="match status" value="1"/>
</dbReference>
<evidence type="ECO:0000256" key="9">
    <source>
        <dbReference type="ARBA" id="ARBA00023294"/>
    </source>
</evidence>